<feature type="region of interest" description="Disordered" evidence="1">
    <location>
        <begin position="290"/>
        <end position="315"/>
    </location>
</feature>
<dbReference type="RefSeq" id="WP_394387755.1">
    <property type="nucleotide sequence ID" value="NZ_JBIGIB010000010.1"/>
</dbReference>
<keyword evidence="4" id="KW-1185">Reference proteome</keyword>
<feature type="chain" id="PRO_5046834623" evidence="2">
    <location>
        <begin position="28"/>
        <end position="315"/>
    </location>
</feature>
<comment type="caution">
    <text evidence="3">The sequence shown here is derived from an EMBL/GenBank/DDBJ whole genome shotgun (WGS) entry which is preliminary data.</text>
</comment>
<protein>
    <submittedName>
        <fullName evidence="3">Uncharacterized protein</fullName>
    </submittedName>
</protein>
<name>A0ABW7H5M4_9BURK</name>
<reference evidence="3 4" key="1">
    <citation type="submission" date="2024-08" db="EMBL/GenBank/DDBJ databases">
        <authorList>
            <person name="Lu H."/>
        </authorList>
    </citation>
    <scope>NUCLEOTIDE SEQUENCE [LARGE SCALE GENOMIC DNA]</scope>
    <source>
        <strain evidence="3 4">BYS87W</strain>
    </source>
</reference>
<evidence type="ECO:0000313" key="4">
    <source>
        <dbReference type="Proteomes" id="UP001606303"/>
    </source>
</evidence>
<evidence type="ECO:0000256" key="2">
    <source>
        <dbReference type="SAM" id="SignalP"/>
    </source>
</evidence>
<keyword evidence="2" id="KW-0732">Signal</keyword>
<evidence type="ECO:0000256" key="1">
    <source>
        <dbReference type="SAM" id="MobiDB-lite"/>
    </source>
</evidence>
<sequence length="315" mass="35299">MKPLTVRHWVASSVALALLAARGLLVAQPTEVVGKDQSRLPGDRSWIERPWEHRYFVFISGDWAGHKAASVKLNEEPGQTYFGWKAIFSSTKTIAAKVNPEQLAEPQLDVVLVEFDKEGFVVSPHSHGRRLRGRLNELLSLVLSEGDERNSKQYWVAKWFPGLGDVSTHWAPGFCDIKSFPGPFSRTDTLYLYGPKFEKDEFSRTFGCREWAYQLYDDARPYIDVTSYVPKGDTDPAGSYIRDVMGWARFGDKKPIIGKHEYVWYCLLDCPGGAAPGAIPDIKVWAAANGWRPPKPPTKSPTFPDPPAKAGTYPP</sequence>
<proteinExistence type="predicted"/>
<dbReference type="EMBL" id="JBIGIB010000010">
    <property type="protein sequence ID" value="MFG6469316.1"/>
    <property type="molecule type" value="Genomic_DNA"/>
</dbReference>
<feature type="compositionally biased region" description="Pro residues" evidence="1">
    <location>
        <begin position="293"/>
        <end position="315"/>
    </location>
</feature>
<evidence type="ECO:0000313" key="3">
    <source>
        <dbReference type="EMBL" id="MFG6469316.1"/>
    </source>
</evidence>
<dbReference type="Proteomes" id="UP001606303">
    <property type="component" value="Unassembled WGS sequence"/>
</dbReference>
<feature type="signal peptide" evidence="2">
    <location>
        <begin position="1"/>
        <end position="27"/>
    </location>
</feature>
<gene>
    <name evidence="3" type="ORF">ACG01O_22045</name>
</gene>
<accession>A0ABW7H5M4</accession>
<organism evidence="3 4">
    <name type="scientific">Pelomonas baiyunensis</name>
    <dbReference type="NCBI Taxonomy" id="3299026"/>
    <lineage>
        <taxon>Bacteria</taxon>
        <taxon>Pseudomonadati</taxon>
        <taxon>Pseudomonadota</taxon>
        <taxon>Betaproteobacteria</taxon>
        <taxon>Burkholderiales</taxon>
        <taxon>Sphaerotilaceae</taxon>
        <taxon>Roseateles</taxon>
    </lineage>
</organism>